<evidence type="ECO:0000256" key="2">
    <source>
        <dbReference type="SAM" id="SignalP"/>
    </source>
</evidence>
<evidence type="ECO:0000313" key="4">
    <source>
        <dbReference type="Proteomes" id="UP000199423"/>
    </source>
</evidence>
<name>A0A1I7NW87_9HYPH</name>
<evidence type="ECO:0000313" key="3">
    <source>
        <dbReference type="EMBL" id="SFV38931.1"/>
    </source>
</evidence>
<sequence length="101" mass="12243">MKRTLALLPVAVALMTFGGMAEAKADFAVGNKTYRSGSSVQQVHDGGYYEGRRPWWRHERRWGYGNEGWRRHWRGDHRFNRDRDRYGWNDRRDWRGDSRWR</sequence>
<protein>
    <recommendedName>
        <fullName evidence="5">YXWGXW repeat-containing protein</fullName>
    </recommendedName>
</protein>
<feature type="chain" id="PRO_5011751658" description="YXWGXW repeat-containing protein" evidence="2">
    <location>
        <begin position="22"/>
        <end position="101"/>
    </location>
</feature>
<accession>A0A1I7NW87</accession>
<evidence type="ECO:0008006" key="5">
    <source>
        <dbReference type="Google" id="ProtNLM"/>
    </source>
</evidence>
<reference evidence="4" key="1">
    <citation type="submission" date="2016-10" db="EMBL/GenBank/DDBJ databases">
        <authorList>
            <person name="Varghese N."/>
            <person name="Submissions S."/>
        </authorList>
    </citation>
    <scope>NUCLEOTIDE SEQUENCE [LARGE SCALE GENOMIC DNA]</scope>
    <source>
        <strain evidence="4">DSM 1565</strain>
    </source>
</reference>
<dbReference type="Proteomes" id="UP000199423">
    <property type="component" value="Unassembled WGS sequence"/>
</dbReference>
<proteinExistence type="predicted"/>
<evidence type="ECO:0000256" key="1">
    <source>
        <dbReference type="SAM" id="MobiDB-lite"/>
    </source>
</evidence>
<feature type="signal peptide" evidence="2">
    <location>
        <begin position="1"/>
        <end position="21"/>
    </location>
</feature>
<dbReference type="RefSeq" id="WP_143117875.1">
    <property type="nucleotide sequence ID" value="NZ_FPCH01000004.1"/>
</dbReference>
<dbReference type="AlphaFoldDB" id="A0A1I7NW87"/>
<dbReference type="EMBL" id="FPCH01000004">
    <property type="protein sequence ID" value="SFV38931.1"/>
    <property type="molecule type" value="Genomic_DNA"/>
</dbReference>
<dbReference type="OrthoDB" id="9883288at2"/>
<feature type="region of interest" description="Disordered" evidence="1">
    <location>
        <begin position="81"/>
        <end position="101"/>
    </location>
</feature>
<keyword evidence="4" id="KW-1185">Reference proteome</keyword>
<organism evidence="3 4">
    <name type="scientific">Hyphomicrobium facile</name>
    <dbReference type="NCBI Taxonomy" id="51670"/>
    <lineage>
        <taxon>Bacteria</taxon>
        <taxon>Pseudomonadati</taxon>
        <taxon>Pseudomonadota</taxon>
        <taxon>Alphaproteobacteria</taxon>
        <taxon>Hyphomicrobiales</taxon>
        <taxon>Hyphomicrobiaceae</taxon>
        <taxon>Hyphomicrobium</taxon>
    </lineage>
</organism>
<keyword evidence="2" id="KW-0732">Signal</keyword>
<gene>
    <name evidence="3" type="ORF">SAMN04488557_3948</name>
</gene>